<dbReference type="InterPro" id="IPR027417">
    <property type="entry name" value="P-loop_NTPase"/>
</dbReference>
<dbReference type="Gene3D" id="3.40.50.720">
    <property type="entry name" value="NAD(P)-binding Rossmann-like Domain"/>
    <property type="match status" value="1"/>
</dbReference>
<dbReference type="Pfam" id="PF07755">
    <property type="entry name" value="DUF1611"/>
    <property type="match status" value="1"/>
</dbReference>
<dbReference type="PANTHER" id="PTHR40690:SF1">
    <property type="entry name" value="DUF1611 DOMAIN-CONTAINING PROTEIN"/>
    <property type="match status" value="1"/>
</dbReference>
<gene>
    <name evidence="3" type="ORF">pEaSNUABM1_00018</name>
</gene>
<accession>A0AAE7XKY6</accession>
<dbReference type="InterPro" id="IPR035086">
    <property type="entry name" value="DgcN-like_C"/>
</dbReference>
<evidence type="ECO:0000259" key="1">
    <source>
        <dbReference type="Pfam" id="PF07755"/>
    </source>
</evidence>
<evidence type="ECO:0000313" key="3">
    <source>
        <dbReference type="EMBL" id="QZE57227.1"/>
    </source>
</evidence>
<dbReference type="EMBL" id="MZ443776">
    <property type="protein sequence ID" value="QZE57227.1"/>
    <property type="molecule type" value="Genomic_DNA"/>
</dbReference>
<keyword evidence="4" id="KW-1185">Reference proteome</keyword>
<dbReference type="PIRSF" id="PIRSF026760">
    <property type="entry name" value="UCP026760"/>
    <property type="match status" value="1"/>
</dbReference>
<feature type="domain" description="D-glutamate N-acetyltransferase-like C-terminal" evidence="1">
    <location>
        <begin position="144"/>
        <end position="329"/>
    </location>
</feature>
<reference evidence="3 4" key="1">
    <citation type="submission" date="2021-06" db="EMBL/GenBank/DDBJ databases">
        <title>Complete genome sequence of Erwinia phage pEa_SNUABM_1.</title>
        <authorList>
            <person name="Kim S.G."/>
            <person name="Park S.C."/>
        </authorList>
    </citation>
    <scope>NUCLEOTIDE SEQUENCE [LARGE SCALE GENOMIC DNA]</scope>
</reference>
<protein>
    <recommendedName>
        <fullName evidence="5">DUF1611 domain-containing protein</fullName>
    </recommendedName>
</protein>
<evidence type="ECO:0008006" key="5">
    <source>
        <dbReference type="Google" id="ProtNLM"/>
    </source>
</evidence>
<dbReference type="InterPro" id="IPR035402">
    <property type="entry name" value="DgcN-like_N"/>
</dbReference>
<dbReference type="Proteomes" id="UP000827973">
    <property type="component" value="Segment"/>
</dbReference>
<name>A0AAE7XKY6_9CAUD</name>
<dbReference type="PANTHER" id="PTHR40690">
    <property type="entry name" value="GLL3100 PROTEIN"/>
    <property type="match status" value="1"/>
</dbReference>
<evidence type="ECO:0000313" key="4">
    <source>
        <dbReference type="Proteomes" id="UP000827973"/>
    </source>
</evidence>
<dbReference type="Gene3D" id="3.40.50.300">
    <property type="entry name" value="P-loop containing nucleotide triphosphate hydrolases"/>
    <property type="match status" value="1"/>
</dbReference>
<proteinExistence type="predicted"/>
<dbReference type="Pfam" id="PF17396">
    <property type="entry name" value="DUF1611_N"/>
    <property type="match status" value="1"/>
</dbReference>
<feature type="domain" description="D-glutamate N-acetyltransferase-like N-terminal" evidence="2">
    <location>
        <begin position="39"/>
        <end position="130"/>
    </location>
</feature>
<sequence>MNVIGDIYNIPQPYAMFCGNATTKAMAKITAGMVEWASEKVCCVVDDANNLFPEMPHVEIRDLDKTDAETLVIGFAPFGGQINEDIDRAIRSALSRGLNVAAALHVKLADNAEYCALANQYGVKLYDFRHHPEQYPLGTGLPRAGVRVLTVGTDCSCGKKYTALALTKKLTELKQKAVFCATGQTGFLISGRGINNDTVVADFLAGAAEWLSPADEEAIYLIEGQGALRHPAYTGGSMSLIAGSQPDALVVCHTVGRNFMLNTEREINLVDEIAANIDAAAMHDWYPKVVGISINFCEVKMTKKEREVYLRSLSLSSGYVAFDPQAGGEEFDRVAHYITTLKRR</sequence>
<dbReference type="InterPro" id="IPR011669">
    <property type="entry name" value="DgcN-like"/>
</dbReference>
<organism evidence="3 4">
    <name type="scientific">Erwinia phage pEa_SNUABM_1</name>
    <dbReference type="NCBI Taxonomy" id="2869543"/>
    <lineage>
        <taxon>Viruses</taxon>
        <taxon>Duplodnaviria</taxon>
        <taxon>Heunggongvirae</taxon>
        <taxon>Uroviricota</taxon>
        <taxon>Caudoviricetes</taxon>
        <taxon>Alexandravirus</taxon>
        <taxon>Alexandravirus SNUABM1</taxon>
    </lineage>
</organism>
<dbReference type="SUPFAM" id="SSF52540">
    <property type="entry name" value="P-loop containing nucleoside triphosphate hydrolases"/>
    <property type="match status" value="1"/>
</dbReference>
<evidence type="ECO:0000259" key="2">
    <source>
        <dbReference type="Pfam" id="PF17396"/>
    </source>
</evidence>